<evidence type="ECO:0000256" key="1">
    <source>
        <dbReference type="SAM" id="Coils"/>
    </source>
</evidence>
<feature type="region of interest" description="Disordered" evidence="2">
    <location>
        <begin position="64"/>
        <end position="171"/>
    </location>
</feature>
<feature type="coiled-coil region" evidence="1">
    <location>
        <begin position="390"/>
        <end position="417"/>
    </location>
</feature>
<accession>A0A5C3QBP1</accession>
<reference evidence="3 4" key="1">
    <citation type="journal article" date="2019" name="Nat. Ecol. Evol.">
        <title>Megaphylogeny resolves global patterns of mushroom evolution.</title>
        <authorList>
            <person name="Varga T."/>
            <person name="Krizsan K."/>
            <person name="Foldi C."/>
            <person name="Dima B."/>
            <person name="Sanchez-Garcia M."/>
            <person name="Sanchez-Ramirez S."/>
            <person name="Szollosi G.J."/>
            <person name="Szarkandi J.G."/>
            <person name="Papp V."/>
            <person name="Albert L."/>
            <person name="Andreopoulos W."/>
            <person name="Angelini C."/>
            <person name="Antonin V."/>
            <person name="Barry K.W."/>
            <person name="Bougher N.L."/>
            <person name="Buchanan P."/>
            <person name="Buyck B."/>
            <person name="Bense V."/>
            <person name="Catcheside P."/>
            <person name="Chovatia M."/>
            <person name="Cooper J."/>
            <person name="Damon W."/>
            <person name="Desjardin D."/>
            <person name="Finy P."/>
            <person name="Geml J."/>
            <person name="Haridas S."/>
            <person name="Hughes K."/>
            <person name="Justo A."/>
            <person name="Karasinski D."/>
            <person name="Kautmanova I."/>
            <person name="Kiss B."/>
            <person name="Kocsube S."/>
            <person name="Kotiranta H."/>
            <person name="LaButti K.M."/>
            <person name="Lechner B.E."/>
            <person name="Liimatainen K."/>
            <person name="Lipzen A."/>
            <person name="Lukacs Z."/>
            <person name="Mihaltcheva S."/>
            <person name="Morgado L.N."/>
            <person name="Niskanen T."/>
            <person name="Noordeloos M.E."/>
            <person name="Ohm R.A."/>
            <person name="Ortiz-Santana B."/>
            <person name="Ovrebo C."/>
            <person name="Racz N."/>
            <person name="Riley R."/>
            <person name="Savchenko A."/>
            <person name="Shiryaev A."/>
            <person name="Soop K."/>
            <person name="Spirin V."/>
            <person name="Szebenyi C."/>
            <person name="Tomsovsky M."/>
            <person name="Tulloss R.E."/>
            <person name="Uehling J."/>
            <person name="Grigoriev I.V."/>
            <person name="Vagvolgyi C."/>
            <person name="Papp T."/>
            <person name="Martin F.M."/>
            <person name="Miettinen O."/>
            <person name="Hibbett D.S."/>
            <person name="Nagy L.G."/>
        </authorList>
    </citation>
    <scope>NUCLEOTIDE SEQUENCE [LARGE SCALE GENOMIC DNA]</scope>
    <source>
        <strain evidence="3 4">CBS 309.79</strain>
    </source>
</reference>
<feature type="compositionally biased region" description="Polar residues" evidence="2">
    <location>
        <begin position="64"/>
        <end position="79"/>
    </location>
</feature>
<keyword evidence="4" id="KW-1185">Reference proteome</keyword>
<evidence type="ECO:0000313" key="3">
    <source>
        <dbReference type="EMBL" id="TFK99485.1"/>
    </source>
</evidence>
<dbReference type="EMBL" id="ML178833">
    <property type="protein sequence ID" value="TFK99485.1"/>
    <property type="molecule type" value="Genomic_DNA"/>
</dbReference>
<proteinExistence type="predicted"/>
<name>A0A5C3QBP1_9AGAR</name>
<keyword evidence="1" id="KW-0175">Coiled coil</keyword>
<evidence type="ECO:0000313" key="4">
    <source>
        <dbReference type="Proteomes" id="UP000305067"/>
    </source>
</evidence>
<feature type="region of interest" description="Disordered" evidence="2">
    <location>
        <begin position="1"/>
        <end position="44"/>
    </location>
</feature>
<feature type="compositionally biased region" description="Low complexity" evidence="2">
    <location>
        <begin position="80"/>
        <end position="94"/>
    </location>
</feature>
<sequence length="420" mass="46999">MTTRVPFTPNSASLQTPKHDSNLMQTPRKSSSGLNGALQTTPSLGSRAANNLNISKLNLSNLLPATNNISSTPNNALRTNSIDSSENIINNNDSKPARSKISGLLNSNQNRRGQSSVAFRRPGHPRPDQSLPGDETAHDMADLGAHIPTLTPLRKPSTAPPVRFTPKQLRHEQSLERIAEVDEGDHARGSRHSGVEDFAPGMNDFDGQRYQSRSKSRSILVDEAHGMMTGSKHDLLEEYEQDEIEVEYGLKSKRIKLSGSRPADEYDVDPPERYAEQFQLTQGHHSQPMSWQGELSGAEGAMTKMFGSGVGDYLIQKMAGFGEEKARWANCSAEEWRDGTKDISQGFQQMMELVLDHYLYVSTLWPIDQVLTDIRFRHKTEKFAKVHETVDAHEKTIQEKEKALDRKRDEMVKSSKDFFV</sequence>
<organism evidence="3 4">
    <name type="scientific">Pterulicium gracile</name>
    <dbReference type="NCBI Taxonomy" id="1884261"/>
    <lineage>
        <taxon>Eukaryota</taxon>
        <taxon>Fungi</taxon>
        <taxon>Dikarya</taxon>
        <taxon>Basidiomycota</taxon>
        <taxon>Agaricomycotina</taxon>
        <taxon>Agaricomycetes</taxon>
        <taxon>Agaricomycetidae</taxon>
        <taxon>Agaricales</taxon>
        <taxon>Pleurotineae</taxon>
        <taxon>Pterulaceae</taxon>
        <taxon>Pterulicium</taxon>
    </lineage>
</organism>
<evidence type="ECO:0000256" key="2">
    <source>
        <dbReference type="SAM" id="MobiDB-lite"/>
    </source>
</evidence>
<gene>
    <name evidence="3" type="ORF">BDV98DRAFT_169527</name>
</gene>
<dbReference type="Proteomes" id="UP000305067">
    <property type="component" value="Unassembled WGS sequence"/>
</dbReference>
<feature type="region of interest" description="Disordered" evidence="2">
    <location>
        <begin position="184"/>
        <end position="213"/>
    </location>
</feature>
<dbReference type="AlphaFoldDB" id="A0A5C3QBP1"/>
<feature type="compositionally biased region" description="Polar residues" evidence="2">
    <location>
        <begin position="104"/>
        <end position="117"/>
    </location>
</feature>
<protein>
    <submittedName>
        <fullName evidence="3">Uncharacterized protein</fullName>
    </submittedName>
</protein>